<evidence type="ECO:0008006" key="3">
    <source>
        <dbReference type="Google" id="ProtNLM"/>
    </source>
</evidence>
<proteinExistence type="predicted"/>
<protein>
    <recommendedName>
        <fullName evidence="3">Heavy metal transporter</fullName>
    </recommendedName>
</protein>
<comment type="caution">
    <text evidence="1">The sequence shown here is derived from an EMBL/GenBank/DDBJ whole genome shotgun (WGS) entry which is preliminary data.</text>
</comment>
<dbReference type="EMBL" id="JACHMN010000002">
    <property type="protein sequence ID" value="MBB5869940.1"/>
    <property type="molecule type" value="Genomic_DNA"/>
</dbReference>
<evidence type="ECO:0000313" key="2">
    <source>
        <dbReference type="Proteomes" id="UP000587527"/>
    </source>
</evidence>
<name>A0A841BT26_9ACTN</name>
<sequence>MVAKRRKGAGTVFLVVVALLVAGGFAAYLAGRDGAKLPFPLPKLSGCVVTAANDTGRDSWALDVTQMANAATIAAVGIRKKVPDKAIIVALATALQESKLENLGGGDRDSVGLFQQRPSQGWGTAQQISDPRYASTKFYNALAKVKGWEKLRVTEAAQKVQRSAFPEAYQKWEDEASVLAMALLGGAKGAVSCNLPDDDPVVKGSAAVDHVLTALAADWAGTATTSAEPGLQGVRIAAADNKRGWQLAHWTVAQAAENGVTRVAFDGREWSTESGEWRESQAVASHVLVEVFA</sequence>
<keyword evidence="2" id="KW-1185">Reference proteome</keyword>
<evidence type="ECO:0000313" key="1">
    <source>
        <dbReference type="EMBL" id="MBB5869940.1"/>
    </source>
</evidence>
<gene>
    <name evidence="1" type="ORF">F4553_003319</name>
</gene>
<reference evidence="1 2" key="1">
    <citation type="submission" date="2020-08" db="EMBL/GenBank/DDBJ databases">
        <title>Sequencing the genomes of 1000 actinobacteria strains.</title>
        <authorList>
            <person name="Klenk H.-P."/>
        </authorList>
    </citation>
    <scope>NUCLEOTIDE SEQUENCE [LARGE SCALE GENOMIC DNA]</scope>
    <source>
        <strain evidence="1 2">DSM 45362</strain>
    </source>
</reference>
<dbReference type="Proteomes" id="UP000587527">
    <property type="component" value="Unassembled WGS sequence"/>
</dbReference>
<dbReference type="AlphaFoldDB" id="A0A841BT26"/>
<accession>A0A841BT26</accession>
<organism evidence="1 2">
    <name type="scientific">Allocatelliglobosispora scoriae</name>
    <dbReference type="NCBI Taxonomy" id="643052"/>
    <lineage>
        <taxon>Bacteria</taxon>
        <taxon>Bacillati</taxon>
        <taxon>Actinomycetota</taxon>
        <taxon>Actinomycetes</taxon>
        <taxon>Micromonosporales</taxon>
        <taxon>Micromonosporaceae</taxon>
        <taxon>Allocatelliglobosispora</taxon>
    </lineage>
</organism>
<dbReference type="RefSeq" id="WP_221469918.1">
    <property type="nucleotide sequence ID" value="NZ_JACHMN010000002.1"/>
</dbReference>